<dbReference type="GO" id="GO:0005839">
    <property type="term" value="C:proteasome core complex"/>
    <property type="evidence" value="ECO:0007669"/>
    <property type="project" value="InterPro"/>
</dbReference>
<accession>A0A177MWM0</accession>
<dbReference type="InterPro" id="IPR001353">
    <property type="entry name" value="Proteasome_sua/b"/>
</dbReference>
<dbReference type="Gene3D" id="3.60.20.10">
    <property type="entry name" value="Glutamine Phosphoribosylpyrophosphate, subunit 1, domain 1"/>
    <property type="match status" value="1"/>
</dbReference>
<dbReference type="InterPro" id="IPR016545">
    <property type="entry name" value="UCP009120_prtse"/>
</dbReference>
<keyword evidence="2" id="KW-1185">Reference proteome</keyword>
<dbReference type="EMBL" id="LUUI01000161">
    <property type="protein sequence ID" value="OAI10021.1"/>
    <property type="molecule type" value="Genomic_DNA"/>
</dbReference>
<proteinExistence type="predicted"/>
<sequence>MTYCIAVSVNDGLVLTSDSRTNAGIDNVSVHCKMHMLPTIDDRKIILLSAGNLATTQAVLDQLRRDIKDNSETNLNNVKYLSEAAEYLGHVSVAKQHRHASTGQNSFYPSATFLLAGQIENEPHGIYLVYPEGNYITSSKQTPYLQIGENKYGKPVLDRFLKIDTSLDEVARCCLISMDSTMRSNAGVGPPVDLLEYRKDSFVLNEYYRFEEDDQYLIQMRRIWQEKLSEGFAAMPQLNSCDAQPFPSPYQ</sequence>
<dbReference type="Proteomes" id="UP000078476">
    <property type="component" value="Unassembled WGS sequence"/>
</dbReference>
<dbReference type="SUPFAM" id="SSF56235">
    <property type="entry name" value="N-terminal nucleophile aminohydrolases (Ntn hydrolases)"/>
    <property type="match status" value="1"/>
</dbReference>
<evidence type="ECO:0000313" key="2">
    <source>
        <dbReference type="Proteomes" id="UP000078476"/>
    </source>
</evidence>
<dbReference type="RefSeq" id="WP_066987820.1">
    <property type="nucleotide sequence ID" value="NZ_LUUI01000161.1"/>
</dbReference>
<dbReference type="PIRSF" id="PIRSF009120">
    <property type="entry name" value="UCP009120_prtse"/>
    <property type="match status" value="1"/>
</dbReference>
<comment type="caution">
    <text evidence="1">The sequence shown here is derived from an EMBL/GenBank/DDBJ whole genome shotgun (WGS) entry which is preliminary data.</text>
</comment>
<organism evidence="1 2">
    <name type="scientific">Methylomonas lenta</name>
    <dbReference type="NCBI Taxonomy" id="980561"/>
    <lineage>
        <taxon>Bacteria</taxon>
        <taxon>Pseudomonadati</taxon>
        <taxon>Pseudomonadota</taxon>
        <taxon>Gammaproteobacteria</taxon>
        <taxon>Methylococcales</taxon>
        <taxon>Methylococcaceae</taxon>
        <taxon>Methylomonas</taxon>
    </lineage>
</organism>
<dbReference type="OrthoDB" id="9786336at2"/>
<dbReference type="AlphaFoldDB" id="A0A177MWM0"/>
<evidence type="ECO:0000313" key="1">
    <source>
        <dbReference type="EMBL" id="OAI10021.1"/>
    </source>
</evidence>
<dbReference type="GO" id="GO:0051603">
    <property type="term" value="P:proteolysis involved in protein catabolic process"/>
    <property type="evidence" value="ECO:0007669"/>
    <property type="project" value="InterPro"/>
</dbReference>
<dbReference type="Pfam" id="PF00227">
    <property type="entry name" value="Proteasome"/>
    <property type="match status" value="1"/>
</dbReference>
<name>A0A177MWM0_9GAMM</name>
<gene>
    <name evidence="1" type="ORF">A1359_17595</name>
</gene>
<dbReference type="InterPro" id="IPR029055">
    <property type="entry name" value="Ntn_hydrolases_N"/>
</dbReference>
<reference evidence="1 2" key="1">
    <citation type="submission" date="2016-03" db="EMBL/GenBank/DDBJ databases">
        <authorList>
            <person name="Ploux O."/>
        </authorList>
    </citation>
    <scope>NUCLEOTIDE SEQUENCE [LARGE SCALE GENOMIC DNA]</scope>
    <source>
        <strain evidence="1 2">R-45370</strain>
    </source>
</reference>
<dbReference type="STRING" id="980561.A1359_17595"/>
<protein>
    <submittedName>
        <fullName evidence="1">Peptidase</fullName>
    </submittedName>
</protein>